<dbReference type="InterPro" id="IPR043425">
    <property type="entry name" value="NusG-like"/>
</dbReference>
<dbReference type="SUPFAM" id="SSF50104">
    <property type="entry name" value="Translation proteins SH3-like domain"/>
    <property type="match status" value="1"/>
</dbReference>
<evidence type="ECO:0000256" key="3">
    <source>
        <dbReference type="ARBA" id="ARBA00023163"/>
    </source>
</evidence>
<dbReference type="InterPro" id="IPR036735">
    <property type="entry name" value="NGN_dom_sf"/>
</dbReference>
<gene>
    <name evidence="5" type="ORF">ACFOGJ_08135</name>
</gene>
<dbReference type="PANTHER" id="PTHR30265:SF7">
    <property type="entry name" value="TRANSCRIPTION ANTITERMINATION PROTEIN RFAH"/>
    <property type="match status" value="1"/>
</dbReference>
<feature type="domain" description="NusG-like N-terminal" evidence="4">
    <location>
        <begin position="1"/>
        <end position="100"/>
    </location>
</feature>
<dbReference type="Gene3D" id="3.30.70.940">
    <property type="entry name" value="NusG, N-terminal domain"/>
    <property type="match status" value="1"/>
</dbReference>
<sequence>MRRWYVVEALPRSEERAAINLQRQGMRTYLPRYRKRRRHARKVELVPAALFPGYLFVRLDVAAEPWRRVNGTFGCRQLVCDGEMPAPLPRGVIRALKAREDEDGFVLFGLPSDSFCRGDRVRITDGPLAERMGLVDSVTDAQRVVLLLDMLGRRVRVQLDADYISAA</sequence>
<reference evidence="6" key="1">
    <citation type="journal article" date="2019" name="Int. J. Syst. Evol. Microbiol.">
        <title>The Global Catalogue of Microorganisms (GCM) 10K type strain sequencing project: providing services to taxonomists for standard genome sequencing and annotation.</title>
        <authorList>
            <consortium name="The Broad Institute Genomics Platform"/>
            <consortium name="The Broad Institute Genome Sequencing Center for Infectious Disease"/>
            <person name="Wu L."/>
            <person name="Ma J."/>
        </authorList>
    </citation>
    <scope>NUCLEOTIDE SEQUENCE [LARGE SCALE GENOMIC DNA]</scope>
    <source>
        <strain evidence="6">KCTC 42964</strain>
    </source>
</reference>
<protein>
    <submittedName>
        <fullName evidence="5">Transcription termination/antitermination protein NusG</fullName>
    </submittedName>
</protein>
<dbReference type="InterPro" id="IPR008991">
    <property type="entry name" value="Translation_prot_SH3-like_sf"/>
</dbReference>
<dbReference type="Pfam" id="PF02357">
    <property type="entry name" value="NusG"/>
    <property type="match status" value="1"/>
</dbReference>
<organism evidence="5 6">
    <name type="scientific">Marinibaculum pumilum</name>
    <dbReference type="NCBI Taxonomy" id="1766165"/>
    <lineage>
        <taxon>Bacteria</taxon>
        <taxon>Pseudomonadati</taxon>
        <taxon>Pseudomonadota</taxon>
        <taxon>Alphaproteobacteria</taxon>
        <taxon>Rhodospirillales</taxon>
        <taxon>Rhodospirillaceae</taxon>
        <taxon>Marinibaculum</taxon>
    </lineage>
</organism>
<dbReference type="CDD" id="cd06091">
    <property type="entry name" value="KOW_NusG"/>
    <property type="match status" value="1"/>
</dbReference>
<evidence type="ECO:0000313" key="5">
    <source>
        <dbReference type="EMBL" id="MFC3227193.1"/>
    </source>
</evidence>
<dbReference type="RefSeq" id="WP_379899354.1">
    <property type="nucleotide sequence ID" value="NZ_JBHRTR010000020.1"/>
</dbReference>
<accession>A0ABV7KXY4</accession>
<evidence type="ECO:0000259" key="4">
    <source>
        <dbReference type="SMART" id="SM00738"/>
    </source>
</evidence>
<dbReference type="Proteomes" id="UP001595528">
    <property type="component" value="Unassembled WGS sequence"/>
</dbReference>
<keyword evidence="1" id="KW-0889">Transcription antitermination</keyword>
<evidence type="ECO:0000256" key="1">
    <source>
        <dbReference type="ARBA" id="ARBA00022814"/>
    </source>
</evidence>
<dbReference type="InterPro" id="IPR006645">
    <property type="entry name" value="NGN-like_dom"/>
</dbReference>
<keyword evidence="2" id="KW-0805">Transcription regulation</keyword>
<dbReference type="PANTHER" id="PTHR30265">
    <property type="entry name" value="RHO-INTERACTING TRANSCRIPTION TERMINATION FACTOR NUSG"/>
    <property type="match status" value="1"/>
</dbReference>
<proteinExistence type="predicted"/>
<name>A0ABV7KXY4_9PROT</name>
<evidence type="ECO:0000256" key="2">
    <source>
        <dbReference type="ARBA" id="ARBA00023015"/>
    </source>
</evidence>
<comment type="caution">
    <text evidence="5">The sequence shown here is derived from an EMBL/GenBank/DDBJ whole genome shotgun (WGS) entry which is preliminary data.</text>
</comment>
<dbReference type="SUPFAM" id="SSF82679">
    <property type="entry name" value="N-utilization substance G protein NusG, N-terminal domain"/>
    <property type="match status" value="1"/>
</dbReference>
<dbReference type="EMBL" id="JBHRTR010000020">
    <property type="protein sequence ID" value="MFC3227193.1"/>
    <property type="molecule type" value="Genomic_DNA"/>
</dbReference>
<dbReference type="SMART" id="SM00738">
    <property type="entry name" value="NGN"/>
    <property type="match status" value="1"/>
</dbReference>
<keyword evidence="3" id="KW-0804">Transcription</keyword>
<keyword evidence="6" id="KW-1185">Reference proteome</keyword>
<evidence type="ECO:0000313" key="6">
    <source>
        <dbReference type="Proteomes" id="UP001595528"/>
    </source>
</evidence>